<proteinExistence type="predicted"/>
<protein>
    <submittedName>
        <fullName evidence="1">Uncharacterized protein</fullName>
    </submittedName>
</protein>
<keyword evidence="2" id="KW-1185">Reference proteome</keyword>
<dbReference type="HOGENOM" id="CLU_2047876_0_0_0"/>
<organism evidence="1 2">
    <name type="scientific">Rhodopirellula baltica (strain DSM 10527 / NCIMB 13988 / SH1)</name>
    <dbReference type="NCBI Taxonomy" id="243090"/>
    <lineage>
        <taxon>Bacteria</taxon>
        <taxon>Pseudomonadati</taxon>
        <taxon>Planctomycetota</taxon>
        <taxon>Planctomycetia</taxon>
        <taxon>Pirellulales</taxon>
        <taxon>Pirellulaceae</taxon>
        <taxon>Rhodopirellula</taxon>
    </lineage>
</organism>
<name>Q7UQ41_RHOBA</name>
<gene>
    <name evidence="1" type="ordered locus">RB6534</name>
</gene>
<dbReference type="KEGG" id="rba:RB6534"/>
<dbReference type="InParanoid" id="Q7UQ41"/>
<dbReference type="STRING" id="243090.RB6534"/>
<evidence type="ECO:0000313" key="2">
    <source>
        <dbReference type="Proteomes" id="UP000001025"/>
    </source>
</evidence>
<dbReference type="EnsemblBacteria" id="CAD74864">
    <property type="protein sequence ID" value="CAD74864"/>
    <property type="gene ID" value="RB6534"/>
</dbReference>
<dbReference type="EMBL" id="BX294144">
    <property type="protein sequence ID" value="CAD74864.1"/>
    <property type="molecule type" value="Genomic_DNA"/>
</dbReference>
<reference evidence="1 2" key="1">
    <citation type="journal article" date="2003" name="Proc. Natl. Acad. Sci. U.S.A.">
        <title>Complete genome sequence of the marine planctomycete Pirellula sp. strain 1.</title>
        <authorList>
            <person name="Gloeckner F.O."/>
            <person name="Kube M."/>
            <person name="Bauer M."/>
            <person name="Teeling H."/>
            <person name="Lombardot T."/>
            <person name="Ludwig W."/>
            <person name="Gade D."/>
            <person name="Beck A."/>
            <person name="Borzym K."/>
            <person name="Heitmann K."/>
            <person name="Rabus R."/>
            <person name="Schlesner H."/>
            <person name="Amann R."/>
            <person name="Reinhardt R."/>
        </authorList>
    </citation>
    <scope>NUCLEOTIDE SEQUENCE [LARGE SCALE GENOMIC DNA]</scope>
    <source>
        <strain evidence="2">DSM 10527 / NCIMB 13988 / SH1</strain>
    </source>
</reference>
<evidence type="ECO:0000313" key="1">
    <source>
        <dbReference type="EMBL" id="CAD74864.1"/>
    </source>
</evidence>
<sequence>MGKRSTGRTSDLVFETDRRIQIDGLKSTAIQQTFPPSGLSQRKIVGTHPVSFAATRANFQPVVIQDLFHHPVLLYDVPVGVAFSCGMNVGCSWPRRNTALLFPVDHPVVSLKLICSQCRS</sequence>
<dbReference type="AlphaFoldDB" id="Q7UQ41"/>
<dbReference type="Proteomes" id="UP000001025">
    <property type="component" value="Chromosome"/>
</dbReference>
<accession>Q7UQ41</accession>